<evidence type="ECO:0000313" key="3">
    <source>
        <dbReference type="EMBL" id="KAK0716088.1"/>
    </source>
</evidence>
<organism evidence="3 4">
    <name type="scientific">Lasiosphaeris hirsuta</name>
    <dbReference type="NCBI Taxonomy" id="260670"/>
    <lineage>
        <taxon>Eukaryota</taxon>
        <taxon>Fungi</taxon>
        <taxon>Dikarya</taxon>
        <taxon>Ascomycota</taxon>
        <taxon>Pezizomycotina</taxon>
        <taxon>Sordariomycetes</taxon>
        <taxon>Sordariomycetidae</taxon>
        <taxon>Sordariales</taxon>
        <taxon>Lasiosphaeriaceae</taxon>
        <taxon>Lasiosphaeris</taxon>
    </lineage>
</organism>
<comment type="caution">
    <text evidence="3">The sequence shown here is derived from an EMBL/GenBank/DDBJ whole genome shotgun (WGS) entry which is preliminary data.</text>
</comment>
<name>A0AA40DYB0_9PEZI</name>
<proteinExistence type="predicted"/>
<dbReference type="Pfam" id="PF24883">
    <property type="entry name" value="NPHP3_N"/>
    <property type="match status" value="1"/>
</dbReference>
<protein>
    <recommendedName>
        <fullName evidence="2">Nephrocystin 3-like N-terminal domain-containing protein</fullName>
    </recommendedName>
</protein>
<keyword evidence="4" id="KW-1185">Reference proteome</keyword>
<gene>
    <name evidence="3" type="ORF">B0H67DRAFT_666678</name>
</gene>
<dbReference type="EMBL" id="JAUKUA010000004">
    <property type="protein sequence ID" value="KAK0716088.1"/>
    <property type="molecule type" value="Genomic_DNA"/>
</dbReference>
<evidence type="ECO:0000313" key="4">
    <source>
        <dbReference type="Proteomes" id="UP001172102"/>
    </source>
</evidence>
<dbReference type="Gene3D" id="3.40.50.300">
    <property type="entry name" value="P-loop containing nucleotide triphosphate hydrolases"/>
    <property type="match status" value="1"/>
</dbReference>
<feature type="domain" description="Nephrocystin 3-like N-terminal" evidence="2">
    <location>
        <begin position="73"/>
        <end position="110"/>
    </location>
</feature>
<dbReference type="AlphaFoldDB" id="A0AA40DYB0"/>
<feature type="non-terminal residue" evidence="3">
    <location>
        <position position="1"/>
    </location>
</feature>
<dbReference type="Proteomes" id="UP001172102">
    <property type="component" value="Unassembled WGS sequence"/>
</dbReference>
<accession>A0AA40DYB0</accession>
<evidence type="ECO:0000259" key="2">
    <source>
        <dbReference type="Pfam" id="PF24883"/>
    </source>
</evidence>
<evidence type="ECO:0000256" key="1">
    <source>
        <dbReference type="ARBA" id="ARBA00022737"/>
    </source>
</evidence>
<sequence length="193" mass="21801">SCPGRVKATSKELLEKLEKSRDKANQRAIQDGFTFQSMTDRYQEVADGAETTFEWLFNNDSEQLESSRHLVKPFNDWLENGDGIFHISGKPGSGKSTLMKFLCKHRRKMKNLVGLIRALVSHIALQQSDTIPDIFPDLWDPSQFEPWDDTRASTIENDDILGAFQRLLTVWMKSLTATNSASSSTASTSSKKR</sequence>
<keyword evidence="1" id="KW-0677">Repeat</keyword>
<dbReference type="PANTHER" id="PTHR10039:SF5">
    <property type="entry name" value="NACHT DOMAIN-CONTAINING PROTEIN"/>
    <property type="match status" value="1"/>
</dbReference>
<dbReference type="SUPFAM" id="SSF52540">
    <property type="entry name" value="P-loop containing nucleoside triphosphate hydrolases"/>
    <property type="match status" value="1"/>
</dbReference>
<reference evidence="3" key="1">
    <citation type="submission" date="2023-06" db="EMBL/GenBank/DDBJ databases">
        <title>Genome-scale phylogeny and comparative genomics of the fungal order Sordariales.</title>
        <authorList>
            <consortium name="Lawrence Berkeley National Laboratory"/>
            <person name="Hensen N."/>
            <person name="Bonometti L."/>
            <person name="Westerberg I."/>
            <person name="Brannstrom I.O."/>
            <person name="Guillou S."/>
            <person name="Cros-Aarteil S."/>
            <person name="Calhoun S."/>
            <person name="Haridas S."/>
            <person name="Kuo A."/>
            <person name="Mondo S."/>
            <person name="Pangilinan J."/>
            <person name="Riley R."/>
            <person name="Labutti K."/>
            <person name="Andreopoulos B."/>
            <person name="Lipzen A."/>
            <person name="Chen C."/>
            <person name="Yanf M."/>
            <person name="Daum C."/>
            <person name="Ng V."/>
            <person name="Clum A."/>
            <person name="Steindorff A."/>
            <person name="Ohm R."/>
            <person name="Martin F."/>
            <person name="Silar P."/>
            <person name="Natvig D."/>
            <person name="Lalanne C."/>
            <person name="Gautier V."/>
            <person name="Ament-Velasquez S.L."/>
            <person name="Kruys A."/>
            <person name="Hutchinson M.I."/>
            <person name="Powell A.J."/>
            <person name="Barry K."/>
            <person name="Miller A.N."/>
            <person name="Grigoriev I.V."/>
            <person name="Debuchy R."/>
            <person name="Gladieux P."/>
            <person name="Thoren M.H."/>
            <person name="Johannesson H."/>
        </authorList>
    </citation>
    <scope>NUCLEOTIDE SEQUENCE</scope>
    <source>
        <strain evidence="3">SMH4607-1</strain>
    </source>
</reference>
<dbReference type="InterPro" id="IPR056884">
    <property type="entry name" value="NPHP3-like_N"/>
</dbReference>
<dbReference type="PANTHER" id="PTHR10039">
    <property type="entry name" value="AMELOGENIN"/>
    <property type="match status" value="1"/>
</dbReference>
<dbReference type="InterPro" id="IPR027417">
    <property type="entry name" value="P-loop_NTPase"/>
</dbReference>